<dbReference type="InterPro" id="IPR012337">
    <property type="entry name" value="RNaseH-like_sf"/>
</dbReference>
<reference evidence="3" key="2">
    <citation type="submission" date="2025-08" db="UniProtKB">
        <authorList>
            <consortium name="RefSeq"/>
        </authorList>
    </citation>
    <scope>IDENTIFICATION</scope>
    <source>
        <tissue evidence="3">Leaf</tissue>
    </source>
</reference>
<evidence type="ECO:0000313" key="2">
    <source>
        <dbReference type="Proteomes" id="UP000813463"/>
    </source>
</evidence>
<dbReference type="InterPro" id="IPR002156">
    <property type="entry name" value="RNaseH_domain"/>
</dbReference>
<dbReference type="GeneID" id="130461424"/>
<accession>A0ABM3QQ54</accession>
<dbReference type="InterPro" id="IPR044730">
    <property type="entry name" value="RNase_H-like_dom_plant"/>
</dbReference>
<evidence type="ECO:0000259" key="1">
    <source>
        <dbReference type="Pfam" id="PF13456"/>
    </source>
</evidence>
<dbReference type="RefSeq" id="XP_056685503.1">
    <property type="nucleotide sequence ID" value="XM_056829525.1"/>
</dbReference>
<dbReference type="Gene3D" id="3.30.420.10">
    <property type="entry name" value="Ribonuclease H-like superfamily/Ribonuclease H"/>
    <property type="match status" value="1"/>
</dbReference>
<evidence type="ECO:0000313" key="3">
    <source>
        <dbReference type="RefSeq" id="XP_056685503.1"/>
    </source>
</evidence>
<reference evidence="2" key="1">
    <citation type="journal article" date="2021" name="Nat. Commun.">
        <title>Genomic analyses provide insights into spinach domestication and the genetic basis of agronomic traits.</title>
        <authorList>
            <person name="Cai X."/>
            <person name="Sun X."/>
            <person name="Xu C."/>
            <person name="Sun H."/>
            <person name="Wang X."/>
            <person name="Ge C."/>
            <person name="Zhang Z."/>
            <person name="Wang Q."/>
            <person name="Fei Z."/>
            <person name="Jiao C."/>
            <person name="Wang Q."/>
        </authorList>
    </citation>
    <scope>NUCLEOTIDE SEQUENCE [LARGE SCALE GENOMIC DNA]</scope>
    <source>
        <strain evidence="2">cv. Varoflay</strain>
    </source>
</reference>
<keyword evidence="2" id="KW-1185">Reference proteome</keyword>
<proteinExistence type="predicted"/>
<dbReference type="InterPro" id="IPR052929">
    <property type="entry name" value="RNase_H-like_EbsB-rel"/>
</dbReference>
<dbReference type="Pfam" id="PF13456">
    <property type="entry name" value="RVT_3"/>
    <property type="match status" value="1"/>
</dbReference>
<sequence>MARVIWSRSEMEHLASWRYCSLLDWWEAAFEEMDEEAVSKFFTLCWEIWGARNKVVVANGVFEPDGTVEYAMKVSKEFWEEYMSGKSRGRGVGSSHQTEWKPPDEGWVKVNVDAGLLGEMGSGLGAVVRNASGGVERCAVSQGVERWDPLIAEAKAVMLGPQLGAELGARKIIVESDCLVLINALQEGAPGAGSLGLMLEDIFDSCSSFDSVRWSFIKRVGNQITHNLAHLQPWSWELRVWEDEFPNCVLLDASSDLLI</sequence>
<protein>
    <recommendedName>
        <fullName evidence="1">RNase H type-1 domain-containing protein</fullName>
    </recommendedName>
</protein>
<dbReference type="PANTHER" id="PTHR47074:SF21">
    <property type="entry name" value="RNASE H TYPE-1 DOMAIN-CONTAINING PROTEIN"/>
    <property type="match status" value="1"/>
</dbReference>
<gene>
    <name evidence="3" type="primary">LOC130461424</name>
</gene>
<dbReference type="InterPro" id="IPR036397">
    <property type="entry name" value="RNaseH_sf"/>
</dbReference>
<dbReference type="SUPFAM" id="SSF53098">
    <property type="entry name" value="Ribonuclease H-like"/>
    <property type="match status" value="1"/>
</dbReference>
<feature type="domain" description="RNase H type-1" evidence="1">
    <location>
        <begin position="121"/>
        <end position="230"/>
    </location>
</feature>
<dbReference type="CDD" id="cd06222">
    <property type="entry name" value="RNase_H_like"/>
    <property type="match status" value="1"/>
</dbReference>
<organism evidence="2 3">
    <name type="scientific">Spinacia oleracea</name>
    <name type="common">Spinach</name>
    <dbReference type="NCBI Taxonomy" id="3562"/>
    <lineage>
        <taxon>Eukaryota</taxon>
        <taxon>Viridiplantae</taxon>
        <taxon>Streptophyta</taxon>
        <taxon>Embryophyta</taxon>
        <taxon>Tracheophyta</taxon>
        <taxon>Spermatophyta</taxon>
        <taxon>Magnoliopsida</taxon>
        <taxon>eudicotyledons</taxon>
        <taxon>Gunneridae</taxon>
        <taxon>Pentapetalae</taxon>
        <taxon>Caryophyllales</taxon>
        <taxon>Chenopodiaceae</taxon>
        <taxon>Chenopodioideae</taxon>
        <taxon>Anserineae</taxon>
        <taxon>Spinacia</taxon>
    </lineage>
</organism>
<name>A0ABM3QQ54_SPIOL</name>
<dbReference type="Proteomes" id="UP000813463">
    <property type="component" value="Chromosome 5"/>
</dbReference>
<dbReference type="PANTHER" id="PTHR47074">
    <property type="entry name" value="BNAC02G40300D PROTEIN"/>
    <property type="match status" value="1"/>
</dbReference>